<reference evidence="3 4" key="2">
    <citation type="submission" date="2024-07" db="EMBL/GenBank/DDBJ databases">
        <authorList>
            <person name="Akdeniz Z."/>
        </authorList>
    </citation>
    <scope>NUCLEOTIDE SEQUENCE [LARGE SCALE GENOMIC DNA]</scope>
</reference>
<dbReference type="AlphaFoldDB" id="A0AA86R4K9"/>
<dbReference type="PROSITE" id="PS51293">
    <property type="entry name" value="SANT"/>
    <property type="match status" value="1"/>
</dbReference>
<dbReference type="EMBL" id="CAXDID020000547">
    <property type="protein sequence ID" value="CAL6101699.1"/>
    <property type="molecule type" value="Genomic_DNA"/>
</dbReference>
<accession>A0AA86R4K9</accession>
<name>A0AA86R4K9_9EUKA</name>
<protein>
    <submittedName>
        <fullName evidence="2">SANT/Myb domain</fullName>
    </submittedName>
    <submittedName>
        <fullName evidence="3">SANT/Myb_domain</fullName>
    </submittedName>
</protein>
<gene>
    <name evidence="2" type="ORF">HINF_LOCUS59239</name>
    <name evidence="3" type="ORF">HINF_LOCUS71314</name>
</gene>
<reference evidence="2" key="1">
    <citation type="submission" date="2023-06" db="EMBL/GenBank/DDBJ databases">
        <authorList>
            <person name="Kurt Z."/>
        </authorList>
    </citation>
    <scope>NUCLEOTIDE SEQUENCE</scope>
</reference>
<keyword evidence="4" id="KW-1185">Reference proteome</keyword>
<comment type="caution">
    <text evidence="2">The sequence shown here is derived from an EMBL/GenBank/DDBJ whole genome shotgun (WGS) entry which is preliminary data.</text>
</comment>
<proteinExistence type="predicted"/>
<dbReference type="InterPro" id="IPR009057">
    <property type="entry name" value="Homeodomain-like_sf"/>
</dbReference>
<dbReference type="InterPro" id="IPR017884">
    <property type="entry name" value="SANT_dom"/>
</dbReference>
<dbReference type="Proteomes" id="UP001642409">
    <property type="component" value="Unassembled WGS sequence"/>
</dbReference>
<evidence type="ECO:0000313" key="2">
    <source>
        <dbReference type="EMBL" id="CAI9971594.1"/>
    </source>
</evidence>
<dbReference type="EMBL" id="CATOUU010001094">
    <property type="protein sequence ID" value="CAI9971594.1"/>
    <property type="molecule type" value="Genomic_DNA"/>
</dbReference>
<dbReference type="Pfam" id="PF13921">
    <property type="entry name" value="Myb_DNA-bind_6"/>
    <property type="match status" value="1"/>
</dbReference>
<evidence type="ECO:0000313" key="4">
    <source>
        <dbReference type="Proteomes" id="UP001642409"/>
    </source>
</evidence>
<evidence type="ECO:0000259" key="1">
    <source>
        <dbReference type="PROSITE" id="PS51293"/>
    </source>
</evidence>
<dbReference type="SMART" id="SM00717">
    <property type="entry name" value="SANT"/>
    <property type="match status" value="1"/>
</dbReference>
<organism evidence="2">
    <name type="scientific">Hexamita inflata</name>
    <dbReference type="NCBI Taxonomy" id="28002"/>
    <lineage>
        <taxon>Eukaryota</taxon>
        <taxon>Metamonada</taxon>
        <taxon>Diplomonadida</taxon>
        <taxon>Hexamitidae</taxon>
        <taxon>Hexamitinae</taxon>
        <taxon>Hexamita</taxon>
    </lineage>
</organism>
<dbReference type="SUPFAM" id="SSF46689">
    <property type="entry name" value="Homeodomain-like"/>
    <property type="match status" value="1"/>
</dbReference>
<sequence length="83" mass="10352">MKNTQLWSEEDCKQFIELTKKYFEDFYQIAIEMNRSYSQIRSHFYNLYRKPKVNKEEGREKIQQKKQKKVLMKNSYIIFDDIQ</sequence>
<dbReference type="Gene3D" id="1.10.10.60">
    <property type="entry name" value="Homeodomain-like"/>
    <property type="match status" value="1"/>
</dbReference>
<evidence type="ECO:0000313" key="3">
    <source>
        <dbReference type="EMBL" id="CAL6101699.1"/>
    </source>
</evidence>
<dbReference type="InterPro" id="IPR001005">
    <property type="entry name" value="SANT/Myb"/>
</dbReference>
<feature type="domain" description="SANT" evidence="1">
    <location>
        <begin position="1"/>
        <end position="52"/>
    </location>
</feature>
<dbReference type="CDD" id="cd00167">
    <property type="entry name" value="SANT"/>
    <property type="match status" value="1"/>
</dbReference>